<gene>
    <name evidence="1" type="ORF">BWK72_14945</name>
</gene>
<name>A0A1W9KSQ4_9BURK</name>
<dbReference type="EMBL" id="MTEI01000011">
    <property type="protein sequence ID" value="OQW87032.1"/>
    <property type="molecule type" value="Genomic_DNA"/>
</dbReference>
<dbReference type="AlphaFoldDB" id="A0A1W9KSQ4"/>
<evidence type="ECO:0000313" key="2">
    <source>
        <dbReference type="Proteomes" id="UP000192505"/>
    </source>
</evidence>
<accession>A0A1W9KSQ4</accession>
<sequence length="127" mass="14375">MRSVETPEHPAIQAPEQRFQASYREAWGVWMRLLQEDYLKAAFTRRDDATAYANKHPSGGQRGEVRRMWILINETLGEAYALGDGASPVLHAVDLDFNRKSKMSVLRQAALDKLTDEELQALGMSRA</sequence>
<comment type="caution">
    <text evidence="1">The sequence shown here is derived from an EMBL/GenBank/DDBJ whole genome shotgun (WGS) entry which is preliminary data.</text>
</comment>
<organism evidence="1 2">
    <name type="scientific">Rhodoferax ferrireducens</name>
    <dbReference type="NCBI Taxonomy" id="192843"/>
    <lineage>
        <taxon>Bacteria</taxon>
        <taxon>Pseudomonadati</taxon>
        <taxon>Pseudomonadota</taxon>
        <taxon>Betaproteobacteria</taxon>
        <taxon>Burkholderiales</taxon>
        <taxon>Comamonadaceae</taxon>
        <taxon>Rhodoferax</taxon>
    </lineage>
</organism>
<evidence type="ECO:0000313" key="1">
    <source>
        <dbReference type="EMBL" id="OQW87032.1"/>
    </source>
</evidence>
<protein>
    <submittedName>
        <fullName evidence="1">Uncharacterized protein</fullName>
    </submittedName>
</protein>
<dbReference type="Proteomes" id="UP000192505">
    <property type="component" value="Unassembled WGS sequence"/>
</dbReference>
<proteinExistence type="predicted"/>
<reference evidence="1 2" key="1">
    <citation type="submission" date="2017-01" db="EMBL/GenBank/DDBJ databases">
        <title>Novel large sulfur bacteria in the metagenomes of groundwater-fed chemosynthetic microbial mats in the Lake Huron basin.</title>
        <authorList>
            <person name="Sharrar A.M."/>
            <person name="Flood B.E."/>
            <person name="Bailey J.V."/>
            <person name="Jones D.S."/>
            <person name="Biddanda B."/>
            <person name="Ruberg S.A."/>
            <person name="Marcus D.N."/>
            <person name="Dick G.J."/>
        </authorList>
    </citation>
    <scope>NUCLEOTIDE SEQUENCE [LARGE SCALE GENOMIC DNA]</scope>
    <source>
        <strain evidence="1">A7</strain>
    </source>
</reference>